<accession>A0ABS3YSN2</accession>
<dbReference type="RefSeq" id="WP_209138934.1">
    <property type="nucleotide sequence ID" value="NZ_JAGHKO010000001.1"/>
</dbReference>
<feature type="domain" description="DUF4178" evidence="2">
    <location>
        <begin position="276"/>
        <end position="409"/>
    </location>
</feature>
<dbReference type="Proteomes" id="UP000677244">
    <property type="component" value="Unassembled WGS sequence"/>
</dbReference>
<sequence>MSITGIFTCPECQRAINAKNAPTNVIVCSHCFAPLKKAAGALNERINLLITNDTSSPIQIGTRGVWKRKSFEIIGRVQCFYEDALFNNWTMLLDDGDIMMLVEGYGQFAVYEKIALEIAVSFAMVARMEYGSDSIELNNNKKYLLEREGFCKIIKIEGEAWLFDEDGVFNSLELANEDGDRIALIGSKKNTDYSSFRIHYQSFADFRFQQLRNQSIDTVTKEIACKKCSATNRLYSWPFTRSYSCDACGACYEIKNGDSDLLRVTMKSDRQPVIPLQSTGTIRGVEYRLVGFAEKEDEEGYSWREYTLFSPVQGYAFLSEFNGHWIFLKETADAPVLFKAKDIDFYFSGKIFRPYNRYRYSLVYAQGEFPEKIFDNDQTHCVEYIYPPEIWVREMHSEGISWYHGTHLSGKELRTAFPGISLPYTIGVGAVQSAGNVGSTVLKRSMLGILALFLLLFFITMAFNRNQVVYDNFITLPDSTNLPMLVTQKFKLDKWRSNLEFDISAPVRNNWFEVGITLVNADNGTEYSIEKGVEKYSGYEDGESWSEGSDQDDAILHSIPAGNYFLEIQPARGDATVDSFSLRVTYDVPMWRNFFMFVIFALLPVVGIFFRGAYLESVRWQNSPFT</sequence>
<evidence type="ECO:0000313" key="4">
    <source>
        <dbReference type="Proteomes" id="UP000677244"/>
    </source>
</evidence>
<gene>
    <name evidence="3" type="ORF">J7I42_11535</name>
</gene>
<proteinExistence type="predicted"/>
<protein>
    <submittedName>
        <fullName evidence="3">DUF4178 domain-containing protein</fullName>
    </submittedName>
</protein>
<reference evidence="3 4" key="1">
    <citation type="submission" date="2021-03" db="EMBL/GenBank/DDBJ databases">
        <title>Assistant Professor.</title>
        <authorList>
            <person name="Huq M.A."/>
        </authorList>
    </citation>
    <scope>NUCLEOTIDE SEQUENCE [LARGE SCALE GENOMIC DNA]</scope>
    <source>
        <strain evidence="3 4">MAH-29</strain>
    </source>
</reference>
<keyword evidence="1" id="KW-1133">Transmembrane helix</keyword>
<feature type="transmembrane region" description="Helical" evidence="1">
    <location>
        <begin position="594"/>
        <end position="614"/>
    </location>
</feature>
<comment type="caution">
    <text evidence="3">The sequence shown here is derived from an EMBL/GenBank/DDBJ whole genome shotgun (WGS) entry which is preliminary data.</text>
</comment>
<evidence type="ECO:0000259" key="2">
    <source>
        <dbReference type="Pfam" id="PF13785"/>
    </source>
</evidence>
<keyword evidence="1" id="KW-0472">Membrane</keyword>
<feature type="transmembrane region" description="Helical" evidence="1">
    <location>
        <begin position="446"/>
        <end position="463"/>
    </location>
</feature>
<dbReference type="Pfam" id="PF13785">
    <property type="entry name" value="DUF4178"/>
    <property type="match status" value="1"/>
</dbReference>
<dbReference type="InterPro" id="IPR025235">
    <property type="entry name" value="DUF4178"/>
</dbReference>
<evidence type="ECO:0000313" key="3">
    <source>
        <dbReference type="EMBL" id="MBO9200899.1"/>
    </source>
</evidence>
<keyword evidence="4" id="KW-1185">Reference proteome</keyword>
<evidence type="ECO:0000256" key="1">
    <source>
        <dbReference type="SAM" id="Phobius"/>
    </source>
</evidence>
<organism evidence="3 4">
    <name type="scientific">Niastella soli</name>
    <dbReference type="NCBI Taxonomy" id="2821487"/>
    <lineage>
        <taxon>Bacteria</taxon>
        <taxon>Pseudomonadati</taxon>
        <taxon>Bacteroidota</taxon>
        <taxon>Chitinophagia</taxon>
        <taxon>Chitinophagales</taxon>
        <taxon>Chitinophagaceae</taxon>
        <taxon>Niastella</taxon>
    </lineage>
</organism>
<dbReference type="EMBL" id="JAGHKO010000001">
    <property type="protein sequence ID" value="MBO9200899.1"/>
    <property type="molecule type" value="Genomic_DNA"/>
</dbReference>
<keyword evidence="1" id="KW-0812">Transmembrane</keyword>
<name>A0ABS3YSN2_9BACT</name>